<reference evidence="2 3" key="1">
    <citation type="journal article" date="2011" name="J. Gen. Appl. Microbiol.">
        <title>Draft genome sequencing of the enigmatic basidiomycete Mixia osmundae.</title>
        <authorList>
            <person name="Nishida H."/>
            <person name="Nagatsuka Y."/>
            <person name="Sugiyama J."/>
        </authorList>
    </citation>
    <scope>NUCLEOTIDE SEQUENCE [LARGE SCALE GENOMIC DNA]</scope>
    <source>
        <strain evidence="3">CBS 9802 / IAM 14324 / JCM 22182 / KY 12970</strain>
    </source>
</reference>
<dbReference type="Gene3D" id="3.30.450.40">
    <property type="match status" value="1"/>
</dbReference>
<dbReference type="PANTHER" id="PTHR43102:SF2">
    <property type="entry name" value="GAF DOMAIN-CONTAINING PROTEIN"/>
    <property type="match status" value="1"/>
</dbReference>
<feature type="compositionally biased region" description="Polar residues" evidence="1">
    <location>
        <begin position="577"/>
        <end position="586"/>
    </location>
</feature>
<dbReference type="InParanoid" id="G7DX20"/>
<feature type="region of interest" description="Disordered" evidence="1">
    <location>
        <begin position="483"/>
        <end position="518"/>
    </location>
</feature>
<dbReference type="PANTHER" id="PTHR43102">
    <property type="entry name" value="SLR1143 PROTEIN"/>
    <property type="match status" value="1"/>
</dbReference>
<feature type="region of interest" description="Disordered" evidence="1">
    <location>
        <begin position="178"/>
        <end position="207"/>
    </location>
</feature>
<dbReference type="RefSeq" id="XP_014566649.1">
    <property type="nucleotide sequence ID" value="XM_014711163.1"/>
</dbReference>
<evidence type="ECO:0008006" key="4">
    <source>
        <dbReference type="Google" id="ProtNLM"/>
    </source>
</evidence>
<reference evidence="2 3" key="2">
    <citation type="journal article" date="2012" name="Open Biol.">
        <title>Characteristics of nucleosomes and linker DNA regions on the genome of the basidiomycete Mixia osmundae revealed by mono- and dinucleosome mapping.</title>
        <authorList>
            <person name="Nishida H."/>
            <person name="Kondo S."/>
            <person name="Matsumoto T."/>
            <person name="Suzuki Y."/>
            <person name="Yoshikawa H."/>
            <person name="Taylor T.D."/>
            <person name="Sugiyama J."/>
        </authorList>
    </citation>
    <scope>NUCLEOTIDE SEQUENCE [LARGE SCALE GENOMIC DNA]</scope>
    <source>
        <strain evidence="3">CBS 9802 / IAM 14324 / JCM 22182 / KY 12970</strain>
    </source>
</reference>
<protein>
    <recommendedName>
        <fullName evidence="4">GAF domain-containing protein</fullName>
    </recommendedName>
</protein>
<dbReference type="OrthoDB" id="21225at2759"/>
<evidence type="ECO:0000313" key="2">
    <source>
        <dbReference type="EMBL" id="GAA95117.1"/>
    </source>
</evidence>
<dbReference type="Proteomes" id="UP000009131">
    <property type="component" value="Unassembled WGS sequence"/>
</dbReference>
<dbReference type="AlphaFoldDB" id="G7DX20"/>
<feature type="region of interest" description="Disordered" evidence="1">
    <location>
        <begin position="272"/>
        <end position="292"/>
    </location>
</feature>
<dbReference type="STRING" id="764103.G7DX20"/>
<sequence>MPDGAPPPMRLSPLVREPVQQQPVPFGQLAESACIAPLSNFKPSFSQNKTRPLQLSSQRSAARITSNAPKAKREKQGWKARLLACFVPQDFRETGRPGSGSEPVVAEAIAPPEGDADEPTQPARISSHSSKSFWPKSWEEFGALYSTRKIDLNDPPGVVRPGGVHSDSDYSVREALQINPQTHSPVLSKSTSLAKSEEQNEPSPLELGFYCPPAPADERFRQRAVNRLLSLTRWKRSADAPMIDEPIDQQDLTEQQLVKSVAAAKKQTRLSYRKRREAKARTRIESTETPSALATTPTVDQVGYSNSLEDHPAFRSIVAHARATFNTKISLLTILDDDKQLFLAESGLGGMQEIPRSVSFCNHTILSNPGQGFVLLDTEKDWRSAKAPLTLMGNRFYAGVPLLAPNFNSATGDDMAIGTLCVVDDKPRTDFSLAERHKLGELAEYARLEIEVWYRERMDDKLSQMQRRFKDWKSVHRGSTGYRQKDFSQALTRKRLDPVTESEGASHPPTPDEHLQPQAIPDLVLPDNTSYTALARPDDFIARPITPEVPAAAPVSVESSAPDSTVHSSSIDEHEATSSAATSLSGQRSVQASLDRVYSLALRIIGETLDMSMVYLCRLDLAQAPAQGPLDTTPYDAHFLNILASWGMPTPKPIFDPVLHLKALRGATEGTLYSNPRLTEMTDGEFLPRFAIATTMDEPTDYKSAILLPIAKHESEKRGYLLCAYHSDAKRVFGAEDLSYMRDFALELASYVETEDR</sequence>
<name>G7DX20_MIXOS</name>
<dbReference type="EMBL" id="BABT02000054">
    <property type="protein sequence ID" value="GAA95117.1"/>
    <property type="molecule type" value="Genomic_DNA"/>
</dbReference>
<evidence type="ECO:0000313" key="3">
    <source>
        <dbReference type="Proteomes" id="UP000009131"/>
    </source>
</evidence>
<evidence type="ECO:0000256" key="1">
    <source>
        <dbReference type="SAM" id="MobiDB-lite"/>
    </source>
</evidence>
<comment type="caution">
    <text evidence="2">The sequence shown here is derived from an EMBL/GenBank/DDBJ whole genome shotgun (WGS) entry which is preliminary data.</text>
</comment>
<organism evidence="2 3">
    <name type="scientific">Mixia osmundae (strain CBS 9802 / IAM 14324 / JCM 22182 / KY 12970)</name>
    <dbReference type="NCBI Taxonomy" id="764103"/>
    <lineage>
        <taxon>Eukaryota</taxon>
        <taxon>Fungi</taxon>
        <taxon>Dikarya</taxon>
        <taxon>Basidiomycota</taxon>
        <taxon>Pucciniomycotina</taxon>
        <taxon>Mixiomycetes</taxon>
        <taxon>Mixiales</taxon>
        <taxon>Mixiaceae</taxon>
        <taxon>Mixia</taxon>
    </lineage>
</organism>
<feature type="compositionally biased region" description="Low complexity" evidence="1">
    <location>
        <begin position="552"/>
        <end position="562"/>
    </location>
</feature>
<feature type="compositionally biased region" description="Polar residues" evidence="1">
    <location>
        <begin position="178"/>
        <end position="194"/>
    </location>
</feature>
<dbReference type="InterPro" id="IPR029016">
    <property type="entry name" value="GAF-like_dom_sf"/>
</dbReference>
<dbReference type="OMA" id="YRERMDD"/>
<dbReference type="eggNOG" id="ENOG502RY7A">
    <property type="taxonomic scope" value="Eukaryota"/>
</dbReference>
<dbReference type="HOGENOM" id="CLU_025523_0_0_1"/>
<feature type="region of interest" description="Disordered" evidence="1">
    <location>
        <begin position="552"/>
        <end position="586"/>
    </location>
</feature>
<accession>G7DX20</accession>
<dbReference type="SUPFAM" id="SSF55781">
    <property type="entry name" value="GAF domain-like"/>
    <property type="match status" value="2"/>
</dbReference>
<proteinExistence type="predicted"/>
<gene>
    <name evidence="2" type="primary">Mo01772</name>
    <name evidence="2" type="ORF">E5Q_01772</name>
</gene>
<keyword evidence="3" id="KW-1185">Reference proteome</keyword>